<name>A0ABW6LV42_9ACTN</name>
<evidence type="ECO:0000259" key="1">
    <source>
        <dbReference type="Pfam" id="PF18029"/>
    </source>
</evidence>
<dbReference type="InterPro" id="IPR029068">
    <property type="entry name" value="Glyas_Bleomycin-R_OHBP_Dase"/>
</dbReference>
<dbReference type="RefSeq" id="WP_388101349.1">
    <property type="nucleotide sequence ID" value="NZ_JBIAHM010000001.1"/>
</dbReference>
<feature type="domain" description="Glyoxalase-like" evidence="1">
    <location>
        <begin position="9"/>
        <end position="120"/>
    </location>
</feature>
<proteinExistence type="predicted"/>
<evidence type="ECO:0000313" key="2">
    <source>
        <dbReference type="EMBL" id="MFE9597008.1"/>
    </source>
</evidence>
<reference evidence="2 3" key="1">
    <citation type="submission" date="2024-10" db="EMBL/GenBank/DDBJ databases">
        <title>The Natural Products Discovery Center: Release of the First 8490 Sequenced Strains for Exploring Actinobacteria Biosynthetic Diversity.</title>
        <authorList>
            <person name="Kalkreuter E."/>
            <person name="Kautsar S.A."/>
            <person name="Yang D."/>
            <person name="Bader C.D."/>
            <person name="Teijaro C.N."/>
            <person name="Fluegel L."/>
            <person name="Davis C.M."/>
            <person name="Simpson J.R."/>
            <person name="Lauterbach L."/>
            <person name="Steele A.D."/>
            <person name="Gui C."/>
            <person name="Meng S."/>
            <person name="Li G."/>
            <person name="Viehrig K."/>
            <person name="Ye F."/>
            <person name="Su P."/>
            <person name="Kiefer A.F."/>
            <person name="Nichols A."/>
            <person name="Cepeda A.J."/>
            <person name="Yan W."/>
            <person name="Fan B."/>
            <person name="Jiang Y."/>
            <person name="Adhikari A."/>
            <person name="Zheng C.-J."/>
            <person name="Schuster L."/>
            <person name="Cowan T.M."/>
            <person name="Smanski M.J."/>
            <person name="Chevrette M.G."/>
            <person name="De Carvalho L.P.S."/>
            <person name="Shen B."/>
        </authorList>
    </citation>
    <scope>NUCLEOTIDE SEQUENCE [LARGE SCALE GENOMIC DNA]</scope>
    <source>
        <strain evidence="2 3">NPDC006488</strain>
    </source>
</reference>
<comment type="caution">
    <text evidence="2">The sequence shown here is derived from an EMBL/GenBank/DDBJ whole genome shotgun (WGS) entry which is preliminary data.</text>
</comment>
<dbReference type="Proteomes" id="UP001601303">
    <property type="component" value="Unassembled WGS sequence"/>
</dbReference>
<dbReference type="SUPFAM" id="SSF54593">
    <property type="entry name" value="Glyoxalase/Bleomycin resistance protein/Dihydroxybiphenyl dioxygenase"/>
    <property type="match status" value="1"/>
</dbReference>
<dbReference type="InterPro" id="IPR041581">
    <property type="entry name" value="Glyoxalase_6"/>
</dbReference>
<dbReference type="PANTHER" id="PTHR35908">
    <property type="entry name" value="HYPOTHETICAL FUSION PROTEIN"/>
    <property type="match status" value="1"/>
</dbReference>
<protein>
    <submittedName>
        <fullName evidence="2">VOC family protein</fullName>
    </submittedName>
</protein>
<dbReference type="PANTHER" id="PTHR35908:SF1">
    <property type="entry name" value="CONSERVED PROTEIN"/>
    <property type="match status" value="1"/>
</dbReference>
<organism evidence="2 3">
    <name type="scientific">Streptomyces hokutonensis</name>
    <dbReference type="NCBI Taxonomy" id="1306990"/>
    <lineage>
        <taxon>Bacteria</taxon>
        <taxon>Bacillati</taxon>
        <taxon>Actinomycetota</taxon>
        <taxon>Actinomycetes</taxon>
        <taxon>Kitasatosporales</taxon>
        <taxon>Streptomycetaceae</taxon>
        <taxon>Streptomyces</taxon>
    </lineage>
</organism>
<gene>
    <name evidence="2" type="ORF">ACFYNQ_00345</name>
</gene>
<dbReference type="EMBL" id="JBIAHM010000001">
    <property type="protein sequence ID" value="MFE9597008.1"/>
    <property type="molecule type" value="Genomic_DNA"/>
</dbReference>
<dbReference type="Gene3D" id="3.10.180.10">
    <property type="entry name" value="2,3-Dihydroxybiphenyl 1,2-Dioxygenase, domain 1"/>
    <property type="match status" value="1"/>
</dbReference>
<keyword evidence="3" id="KW-1185">Reference proteome</keyword>
<evidence type="ECO:0000313" key="3">
    <source>
        <dbReference type="Proteomes" id="UP001601303"/>
    </source>
</evidence>
<dbReference type="CDD" id="cd06587">
    <property type="entry name" value="VOC"/>
    <property type="match status" value="1"/>
</dbReference>
<sequence>MSPTRLSTVVLDAQDAHELAGFYLRLLGYVVRAEEPDWVLIGPPDGGTGLSFQTEPEYVPPVWPTRRPGEQQMMLHLDIEVDDLDGEVGRAVGLGATLHDHQPQDDVRVLLDPAGHPFCLWRPTQPVG</sequence>
<dbReference type="Pfam" id="PF18029">
    <property type="entry name" value="Glyoxalase_6"/>
    <property type="match status" value="1"/>
</dbReference>
<accession>A0ABW6LV42</accession>